<dbReference type="EMBL" id="VSWD01000007">
    <property type="protein sequence ID" value="KAK3096915.1"/>
    <property type="molecule type" value="Genomic_DNA"/>
</dbReference>
<dbReference type="InterPro" id="IPR000276">
    <property type="entry name" value="GPCR_Rhodpsn"/>
</dbReference>
<proteinExistence type="predicted"/>
<evidence type="ECO:0000256" key="1">
    <source>
        <dbReference type="ARBA" id="ARBA00004141"/>
    </source>
</evidence>
<dbReference type="Gene3D" id="1.20.1070.10">
    <property type="entry name" value="Rhodopsin 7-helix transmembrane proteins"/>
    <property type="match status" value="1"/>
</dbReference>
<evidence type="ECO:0000256" key="2">
    <source>
        <dbReference type="ARBA" id="ARBA00022692"/>
    </source>
</evidence>
<dbReference type="PRINTS" id="PR00237">
    <property type="entry name" value="GPCRRHODOPSN"/>
</dbReference>
<dbReference type="Proteomes" id="UP001186944">
    <property type="component" value="Unassembled WGS sequence"/>
</dbReference>
<keyword evidence="5 8" id="KW-0472">Membrane</keyword>
<evidence type="ECO:0000256" key="4">
    <source>
        <dbReference type="ARBA" id="ARBA00023040"/>
    </source>
</evidence>
<comment type="caution">
    <text evidence="10">The sequence shown here is derived from an EMBL/GenBank/DDBJ whole genome shotgun (WGS) entry which is preliminary data.</text>
</comment>
<evidence type="ECO:0000313" key="11">
    <source>
        <dbReference type="Proteomes" id="UP001186944"/>
    </source>
</evidence>
<name>A0AA89C6L2_PINIB</name>
<dbReference type="PANTHER" id="PTHR24238">
    <property type="entry name" value="G-PROTEIN COUPLED RECEPTOR"/>
    <property type="match status" value="1"/>
</dbReference>
<evidence type="ECO:0000313" key="10">
    <source>
        <dbReference type="EMBL" id="KAK3096915.1"/>
    </source>
</evidence>
<feature type="transmembrane region" description="Helical" evidence="8">
    <location>
        <begin position="110"/>
        <end position="129"/>
    </location>
</feature>
<dbReference type="GO" id="GO:0005886">
    <property type="term" value="C:plasma membrane"/>
    <property type="evidence" value="ECO:0007669"/>
    <property type="project" value="TreeGrafter"/>
</dbReference>
<feature type="transmembrane region" description="Helical" evidence="8">
    <location>
        <begin position="187"/>
        <end position="212"/>
    </location>
</feature>
<evidence type="ECO:0000256" key="6">
    <source>
        <dbReference type="ARBA" id="ARBA00023170"/>
    </source>
</evidence>
<feature type="domain" description="G-protein coupled receptors family 1 profile" evidence="9">
    <location>
        <begin position="43"/>
        <end position="206"/>
    </location>
</feature>
<reference evidence="10" key="1">
    <citation type="submission" date="2019-08" db="EMBL/GenBank/DDBJ databases">
        <title>The improved chromosome-level genome for the pearl oyster Pinctada fucata martensii using PacBio sequencing and Hi-C.</title>
        <authorList>
            <person name="Zheng Z."/>
        </authorList>
    </citation>
    <scope>NUCLEOTIDE SEQUENCE</scope>
    <source>
        <strain evidence="10">ZZ-2019</strain>
        <tissue evidence="10">Adductor muscle</tissue>
    </source>
</reference>
<evidence type="ECO:0000256" key="8">
    <source>
        <dbReference type="SAM" id="Phobius"/>
    </source>
</evidence>
<sequence length="234" mass="26247">MSTTPEIPFFEDNLEEAYELPIEIIDLARCVVMGIIGVVCIIGNILVMRTLICFKYPKIAMYVAIGGIALADILRALFEVPANIINWTHNTGIATSAWCNANNYLRTSGMYIAALHLVALSAIRGILLNDRGHSRSYVPHTVIGSLTIWVVTMLTNIPSVMSQTMDEDLKWCVEVGSGLQESDEKQMWLRISFSFIGPVIVIITVYFITYCFSKDTFKTVTRVVRDAWPVWSPF</sequence>
<keyword evidence="4" id="KW-0297">G-protein coupled receptor</keyword>
<evidence type="ECO:0000259" key="9">
    <source>
        <dbReference type="PROSITE" id="PS50262"/>
    </source>
</evidence>
<gene>
    <name evidence="10" type="ORF">FSP39_004743</name>
</gene>
<feature type="transmembrane region" description="Helical" evidence="8">
    <location>
        <begin position="141"/>
        <end position="161"/>
    </location>
</feature>
<dbReference type="PROSITE" id="PS50262">
    <property type="entry name" value="G_PROTEIN_RECEP_F1_2"/>
    <property type="match status" value="1"/>
</dbReference>
<keyword evidence="11" id="KW-1185">Reference proteome</keyword>
<feature type="transmembrane region" description="Helical" evidence="8">
    <location>
        <begin position="24"/>
        <end position="47"/>
    </location>
</feature>
<comment type="subcellular location">
    <subcellularLocation>
        <location evidence="1">Membrane</location>
        <topology evidence="1">Multi-pass membrane protein</topology>
    </subcellularLocation>
</comment>
<evidence type="ECO:0000256" key="5">
    <source>
        <dbReference type="ARBA" id="ARBA00023136"/>
    </source>
</evidence>
<accession>A0AA89C6L2</accession>
<dbReference type="InterPro" id="IPR017452">
    <property type="entry name" value="GPCR_Rhodpsn_7TM"/>
</dbReference>
<dbReference type="CDD" id="cd00637">
    <property type="entry name" value="7tm_classA_rhodopsin-like"/>
    <property type="match status" value="1"/>
</dbReference>
<keyword evidence="7" id="KW-0807">Transducer</keyword>
<dbReference type="SUPFAM" id="SSF81321">
    <property type="entry name" value="Family A G protein-coupled receptor-like"/>
    <property type="match status" value="1"/>
</dbReference>
<dbReference type="PANTHER" id="PTHR24238:SF57">
    <property type="entry name" value="G-PROTEIN COUPLED RECEPTOR 83"/>
    <property type="match status" value="1"/>
</dbReference>
<keyword evidence="2 8" id="KW-0812">Transmembrane</keyword>
<evidence type="ECO:0000256" key="3">
    <source>
        <dbReference type="ARBA" id="ARBA00022989"/>
    </source>
</evidence>
<keyword evidence="6" id="KW-0675">Receptor</keyword>
<dbReference type="Pfam" id="PF00001">
    <property type="entry name" value="7tm_1"/>
    <property type="match status" value="1"/>
</dbReference>
<dbReference type="AlphaFoldDB" id="A0AA89C6L2"/>
<evidence type="ECO:0000256" key="7">
    <source>
        <dbReference type="ARBA" id="ARBA00023224"/>
    </source>
</evidence>
<keyword evidence="3 8" id="KW-1133">Transmembrane helix</keyword>
<feature type="transmembrane region" description="Helical" evidence="8">
    <location>
        <begin position="59"/>
        <end position="78"/>
    </location>
</feature>
<organism evidence="10 11">
    <name type="scientific">Pinctada imbricata</name>
    <name type="common">Atlantic pearl-oyster</name>
    <name type="synonym">Pinctada martensii</name>
    <dbReference type="NCBI Taxonomy" id="66713"/>
    <lineage>
        <taxon>Eukaryota</taxon>
        <taxon>Metazoa</taxon>
        <taxon>Spiralia</taxon>
        <taxon>Lophotrochozoa</taxon>
        <taxon>Mollusca</taxon>
        <taxon>Bivalvia</taxon>
        <taxon>Autobranchia</taxon>
        <taxon>Pteriomorphia</taxon>
        <taxon>Pterioida</taxon>
        <taxon>Pterioidea</taxon>
        <taxon>Pteriidae</taxon>
        <taxon>Pinctada</taxon>
    </lineage>
</organism>
<protein>
    <recommendedName>
        <fullName evidence="9">G-protein coupled receptors family 1 profile domain-containing protein</fullName>
    </recommendedName>
</protein>
<dbReference type="GO" id="GO:0008188">
    <property type="term" value="F:neuropeptide receptor activity"/>
    <property type="evidence" value="ECO:0007669"/>
    <property type="project" value="TreeGrafter"/>
</dbReference>